<dbReference type="CDD" id="cd01949">
    <property type="entry name" value="GGDEF"/>
    <property type="match status" value="1"/>
</dbReference>
<keyword evidence="5 6" id="KW-0472">Membrane</keyword>
<accession>A0A1J5RF45</accession>
<evidence type="ECO:0000256" key="3">
    <source>
        <dbReference type="ARBA" id="ARBA00022692"/>
    </source>
</evidence>
<feature type="transmembrane region" description="Helical" evidence="6">
    <location>
        <begin position="20"/>
        <end position="42"/>
    </location>
</feature>
<dbReference type="SMART" id="SM00091">
    <property type="entry name" value="PAS"/>
    <property type="match status" value="4"/>
</dbReference>
<dbReference type="GO" id="GO:0005886">
    <property type="term" value="C:plasma membrane"/>
    <property type="evidence" value="ECO:0007669"/>
    <property type="project" value="UniProtKB-SubCell"/>
</dbReference>
<dbReference type="Gene3D" id="3.30.450.20">
    <property type="entry name" value="PAS domain"/>
    <property type="match status" value="4"/>
</dbReference>
<dbReference type="CDD" id="cd00130">
    <property type="entry name" value="PAS"/>
    <property type="match status" value="4"/>
</dbReference>
<dbReference type="InterPro" id="IPR052155">
    <property type="entry name" value="Biofilm_reg_signaling"/>
</dbReference>
<dbReference type="InterPro" id="IPR007895">
    <property type="entry name" value="MASE1"/>
</dbReference>
<evidence type="ECO:0000256" key="2">
    <source>
        <dbReference type="ARBA" id="ARBA00022475"/>
    </source>
</evidence>
<dbReference type="PANTHER" id="PTHR44757">
    <property type="entry name" value="DIGUANYLATE CYCLASE DGCP"/>
    <property type="match status" value="1"/>
</dbReference>
<dbReference type="SUPFAM" id="SSF141868">
    <property type="entry name" value="EAL domain-like"/>
    <property type="match status" value="1"/>
</dbReference>
<dbReference type="InterPro" id="IPR035919">
    <property type="entry name" value="EAL_sf"/>
</dbReference>
<dbReference type="AlphaFoldDB" id="A0A1J5RF45"/>
<feature type="domain" description="PAC" evidence="8">
    <location>
        <begin position="737"/>
        <end position="789"/>
    </location>
</feature>
<dbReference type="InterPro" id="IPR000014">
    <property type="entry name" value="PAS"/>
</dbReference>
<dbReference type="InterPro" id="IPR000160">
    <property type="entry name" value="GGDEF_dom"/>
</dbReference>
<dbReference type="Pfam" id="PF08447">
    <property type="entry name" value="PAS_3"/>
    <property type="match status" value="2"/>
</dbReference>
<dbReference type="NCBIfam" id="TIGR00254">
    <property type="entry name" value="GGDEF"/>
    <property type="match status" value="1"/>
</dbReference>
<dbReference type="Gene3D" id="3.30.70.270">
    <property type="match status" value="1"/>
</dbReference>
<dbReference type="InterPro" id="IPR035965">
    <property type="entry name" value="PAS-like_dom_sf"/>
</dbReference>
<evidence type="ECO:0000256" key="1">
    <source>
        <dbReference type="ARBA" id="ARBA00004651"/>
    </source>
</evidence>
<evidence type="ECO:0000256" key="5">
    <source>
        <dbReference type="ARBA" id="ARBA00023136"/>
    </source>
</evidence>
<keyword evidence="2" id="KW-1003">Cell membrane</keyword>
<dbReference type="PANTHER" id="PTHR44757:SF2">
    <property type="entry name" value="BIOFILM ARCHITECTURE MAINTENANCE PROTEIN MBAA"/>
    <property type="match status" value="1"/>
</dbReference>
<dbReference type="FunFam" id="3.30.70.270:FF:000001">
    <property type="entry name" value="Diguanylate cyclase domain protein"/>
    <property type="match status" value="1"/>
</dbReference>
<keyword evidence="11" id="KW-0378">Hydrolase</keyword>
<dbReference type="Pfam" id="PF13426">
    <property type="entry name" value="PAS_9"/>
    <property type="match status" value="2"/>
</dbReference>
<feature type="transmembrane region" description="Helical" evidence="6">
    <location>
        <begin position="237"/>
        <end position="255"/>
    </location>
</feature>
<evidence type="ECO:0000259" key="9">
    <source>
        <dbReference type="PROSITE" id="PS50883"/>
    </source>
</evidence>
<dbReference type="CDD" id="cd01948">
    <property type="entry name" value="EAL"/>
    <property type="match status" value="1"/>
</dbReference>
<dbReference type="PROSITE" id="PS50113">
    <property type="entry name" value="PAC"/>
    <property type="match status" value="4"/>
</dbReference>
<dbReference type="Gene3D" id="2.10.70.100">
    <property type="match status" value="2"/>
</dbReference>
<feature type="transmembrane region" description="Helical" evidence="6">
    <location>
        <begin position="261"/>
        <end position="282"/>
    </location>
</feature>
<dbReference type="InterPro" id="IPR043128">
    <property type="entry name" value="Rev_trsase/Diguanyl_cyclase"/>
</dbReference>
<dbReference type="SUPFAM" id="SSF55785">
    <property type="entry name" value="PYP-like sensor domain (PAS domain)"/>
    <property type="match status" value="4"/>
</dbReference>
<dbReference type="FunFam" id="3.20.20.450:FF:000001">
    <property type="entry name" value="Cyclic di-GMP phosphodiesterase yahA"/>
    <property type="match status" value="1"/>
</dbReference>
<dbReference type="SMART" id="SM00052">
    <property type="entry name" value="EAL"/>
    <property type="match status" value="1"/>
</dbReference>
<dbReference type="Pfam" id="PF05231">
    <property type="entry name" value="MASE1"/>
    <property type="match status" value="1"/>
</dbReference>
<reference evidence="11" key="1">
    <citation type="submission" date="2016-10" db="EMBL/GenBank/DDBJ databases">
        <title>Sequence of Gallionella enrichment culture.</title>
        <authorList>
            <person name="Poehlein A."/>
            <person name="Muehling M."/>
            <person name="Daniel R."/>
        </authorList>
    </citation>
    <scope>NUCLEOTIDE SEQUENCE</scope>
</reference>
<dbReference type="PROSITE" id="PS50112">
    <property type="entry name" value="PAS"/>
    <property type="match status" value="3"/>
</dbReference>
<dbReference type="NCBIfam" id="TIGR00229">
    <property type="entry name" value="sensory_box"/>
    <property type="match status" value="3"/>
</dbReference>
<gene>
    <name evidence="11" type="primary">gmr_156</name>
    <name evidence="11" type="ORF">GALL_314020</name>
</gene>
<dbReference type="SUPFAM" id="SSF55073">
    <property type="entry name" value="Nucleotide cyclase"/>
    <property type="match status" value="1"/>
</dbReference>
<dbReference type="PROSITE" id="PS50887">
    <property type="entry name" value="GGDEF"/>
    <property type="match status" value="1"/>
</dbReference>
<sequence>MKLAAAFRWSDFPLQAALALAYGLLAKVTLVLFPTGVAAIVWPSSGLALAALLLGGRKYWPAILIGAFAASLMQGDSAAISLFIAAGRTLEALACVWLLAPGTRFDPALNQLQDYARLVSAAAIGAGASVLISTTASWLFGLLATPAIAVSLLYGWQGDVFGIALVTPLVLVWRTLPQGWFGRERLAETVACFGLAFLFGQAAFLGLFHDLFGLAIQDPWMFMFVIWSALRFGRHGVLLVVAMMVVQALLGSMPHVPAAPFYFWLDMLSLPLIGLSLALTITERNRGAQTLRTSEERLKIATDSGQIAVWEVDLKTGKLTWDDICFTLYKIPRESFSGNFDEWAERLHPEDLAPTLAAFEKAAAGLGDYYPNFRIRWPDGEVRYITGRSRLIRDRAGNPERMIGTNWDITGLKQTEAALRASEERLKLATASGQIGIWEYDMGSRKLTWDDTMLSLYGVRRDDFAGTYEAWASRLHPEDRAATEAALQDAIADIKDYEPEFRVIRPDGTVSYIKGHAHVIRDQAGNPESMIGTNWDNRAHALTQQQLQMAHAAINKSRSAFFWLNREGMVTDVNDAACRSLGYDREELLGMHVWDFDPDFPPEAWAPMWEGLRKTRVVNIETRHRRKDGTIFPVEVVGNLFNSEDQEYSFVFVQDISERKMAEEALQIAAATFETHEGIMITDADANIIRVNQAFQNISGYNAQEVIGKNPRILSSGRHDAAFYAGMWRHLLNEGSWTGEIWDQRKNGQVYLKWMTITAVRNKQGKTTQYVAIFSDITEWKRAEEEIRSLAFYDSLTKLPNRRLLLDRLQLALSVSVRSHHYGAVLFLDLDKFKTINDTLGHDYGDLLLIEVAERIKLCVREADTVARLGGDEFVVVLEEISTSAEDASQKVALIADKIRAALIAPFLIKGREQHSSTSIGVCLYYENRESADDLLKQADMAMYQAKDSGRNAVRFFDPLMQQAVETRTSLEVDLRRAVPNHQLRLYYQIQMDNDQRPVGAEALVRWICPLRGLVSPMQFIPIAEESALILDIGHWVLETACRQLEEWGRNAHTRGLILAINISAQQFRMPDFVERVAAVVRSHHFPPSRLKLELTESVVLNDVAGVIEKMRLLGALGIKLSLDDFGTGYSSLSYLKRLPLDQIKIDQSFVRDITTDANDAVMVQAIIHMAMNFGLEVIAEGVETDAQLAFLRQHGCMAYQGYLFGKPLPIEEFEALLKRDLENAGP</sequence>
<name>A0A1J5RF45_9ZZZZ</name>
<evidence type="ECO:0000256" key="4">
    <source>
        <dbReference type="ARBA" id="ARBA00022989"/>
    </source>
</evidence>
<dbReference type="Pfam" id="PF00990">
    <property type="entry name" value="GGDEF"/>
    <property type="match status" value="1"/>
</dbReference>
<dbReference type="PROSITE" id="PS50883">
    <property type="entry name" value="EAL"/>
    <property type="match status" value="1"/>
</dbReference>
<dbReference type="Pfam" id="PF00563">
    <property type="entry name" value="EAL"/>
    <property type="match status" value="1"/>
</dbReference>
<comment type="subcellular location">
    <subcellularLocation>
        <location evidence="1">Cell membrane</location>
        <topology evidence="1">Multi-pass membrane protein</topology>
    </subcellularLocation>
</comment>
<feature type="transmembrane region" description="Helical" evidence="6">
    <location>
        <begin position="121"/>
        <end position="141"/>
    </location>
</feature>
<dbReference type="GO" id="GO:0071111">
    <property type="term" value="F:cyclic-guanylate-specific phosphodiesterase activity"/>
    <property type="evidence" value="ECO:0007669"/>
    <property type="project" value="UniProtKB-EC"/>
</dbReference>
<dbReference type="EMBL" id="MLJW01000461">
    <property type="protein sequence ID" value="OIQ86749.1"/>
    <property type="molecule type" value="Genomic_DNA"/>
</dbReference>
<feature type="domain" description="PAS" evidence="7">
    <location>
        <begin position="662"/>
        <end position="710"/>
    </location>
</feature>
<evidence type="ECO:0000259" key="8">
    <source>
        <dbReference type="PROSITE" id="PS50113"/>
    </source>
</evidence>
<feature type="domain" description="PAS" evidence="7">
    <location>
        <begin position="546"/>
        <end position="590"/>
    </location>
</feature>
<dbReference type="SMART" id="SM00267">
    <property type="entry name" value="GGDEF"/>
    <property type="match status" value="1"/>
</dbReference>
<protein>
    <submittedName>
        <fullName evidence="11">Cyclic di-GMP phosphodiesterase Gmr</fullName>
        <ecNumber evidence="11">3.1.4.52</ecNumber>
    </submittedName>
</protein>
<feature type="domain" description="PAC" evidence="8">
    <location>
        <begin position="369"/>
        <end position="421"/>
    </location>
</feature>
<dbReference type="SMART" id="SM00086">
    <property type="entry name" value="PAC"/>
    <property type="match status" value="4"/>
</dbReference>
<proteinExistence type="predicted"/>
<dbReference type="InterPro" id="IPR000700">
    <property type="entry name" value="PAS-assoc_C"/>
</dbReference>
<feature type="domain" description="EAL" evidence="9">
    <location>
        <begin position="968"/>
        <end position="1222"/>
    </location>
</feature>
<evidence type="ECO:0000313" key="11">
    <source>
        <dbReference type="EMBL" id="OIQ86749.1"/>
    </source>
</evidence>
<keyword evidence="3 6" id="KW-0812">Transmembrane</keyword>
<feature type="domain" description="PAC" evidence="8">
    <location>
        <begin position="497"/>
        <end position="549"/>
    </location>
</feature>
<dbReference type="InterPro" id="IPR001610">
    <property type="entry name" value="PAC"/>
</dbReference>
<organism evidence="11">
    <name type="scientific">mine drainage metagenome</name>
    <dbReference type="NCBI Taxonomy" id="410659"/>
    <lineage>
        <taxon>unclassified sequences</taxon>
        <taxon>metagenomes</taxon>
        <taxon>ecological metagenomes</taxon>
    </lineage>
</organism>
<dbReference type="InterPro" id="IPR013655">
    <property type="entry name" value="PAS_fold_3"/>
</dbReference>
<evidence type="ECO:0000259" key="10">
    <source>
        <dbReference type="PROSITE" id="PS50887"/>
    </source>
</evidence>
<feature type="domain" description="GGDEF" evidence="10">
    <location>
        <begin position="821"/>
        <end position="959"/>
    </location>
</feature>
<feature type="transmembrane region" description="Helical" evidence="6">
    <location>
        <begin position="153"/>
        <end position="173"/>
    </location>
</feature>
<evidence type="ECO:0000256" key="6">
    <source>
        <dbReference type="SAM" id="Phobius"/>
    </source>
</evidence>
<evidence type="ECO:0000259" key="7">
    <source>
        <dbReference type="PROSITE" id="PS50112"/>
    </source>
</evidence>
<comment type="caution">
    <text evidence="11">The sequence shown here is derived from an EMBL/GenBank/DDBJ whole genome shotgun (WGS) entry which is preliminary data.</text>
</comment>
<feature type="domain" description="PAC" evidence="8">
    <location>
        <begin position="618"/>
        <end position="668"/>
    </location>
</feature>
<dbReference type="InterPro" id="IPR029787">
    <property type="entry name" value="Nucleotide_cyclase"/>
</dbReference>
<feature type="transmembrane region" description="Helical" evidence="6">
    <location>
        <begin position="185"/>
        <end position="205"/>
    </location>
</feature>
<feature type="domain" description="PAS" evidence="7">
    <location>
        <begin position="422"/>
        <end position="494"/>
    </location>
</feature>
<dbReference type="InterPro" id="IPR001633">
    <property type="entry name" value="EAL_dom"/>
</dbReference>
<dbReference type="Gene3D" id="3.20.20.450">
    <property type="entry name" value="EAL domain"/>
    <property type="match status" value="1"/>
</dbReference>
<dbReference type="EC" id="3.1.4.52" evidence="11"/>
<keyword evidence="4 6" id="KW-1133">Transmembrane helix</keyword>